<evidence type="ECO:0000313" key="3">
    <source>
        <dbReference type="Proteomes" id="UP000256491"/>
    </source>
</evidence>
<dbReference type="EMBL" id="QNUF01000006">
    <property type="protein sequence ID" value="REC76630.1"/>
    <property type="molecule type" value="Genomic_DNA"/>
</dbReference>
<dbReference type="Proteomes" id="UP000256491">
    <property type="component" value="Unassembled WGS sequence"/>
</dbReference>
<feature type="signal peptide" evidence="1">
    <location>
        <begin position="1"/>
        <end position="27"/>
    </location>
</feature>
<sequence length="309" mass="32373">MSNQVKNYKMKLKSIIMFSLISFGMSAQVGISKALTFDPDTRTQLHVKQDNFAARMPRANTAAVLPTSLTGTTGDGTQGSVIFNRETGSIVQNDGTSWKISDPIVTTMKNNKMARFIRSGNVTTSCGTCGLACGFTVKTCTATNINFTTTAPSFNEISADVALAAATSNVININTKGLYKISFKSGAIDISTPLCVGVTINLKSSLNLELSTTADATWRPINNTTSTSTSGALSVASLLPGSIDVGQSLAFTYVGVFNPGDKLRLSLAGSQNIGTGICSGALGGNNMSFAMTKIGNAISEVIVEKINMQ</sequence>
<feature type="chain" id="PRO_5046091956" evidence="1">
    <location>
        <begin position="28"/>
        <end position="309"/>
    </location>
</feature>
<accession>A0ABX9IMI2</accession>
<proteinExistence type="predicted"/>
<keyword evidence="3" id="KW-1185">Reference proteome</keyword>
<reference evidence="2 3" key="1">
    <citation type="journal article" date="2010" name="Syst. Appl. Microbiol.">
        <title>Four new species of Chryseobacterium from the rhizosphere of coastal sand dune plants, Chryseobacterium elymi sp. nov., Chryseobacterium hagamense sp. nov., Chryseobacterium lathyri sp. nov. and Chryseobacterium rhizosphaerae sp. nov.</title>
        <authorList>
            <person name="Cho S.H."/>
            <person name="Lee K.S."/>
            <person name="Shin D.S."/>
            <person name="Han J.H."/>
            <person name="Park K.S."/>
            <person name="Lee C.H."/>
            <person name="Park K.H."/>
            <person name="Kim S.B."/>
        </authorList>
    </citation>
    <scope>NUCLEOTIDE SEQUENCE [LARGE SCALE GENOMIC DNA]</scope>
    <source>
        <strain evidence="2 3">KCTC 22548</strain>
    </source>
</reference>
<evidence type="ECO:0000313" key="2">
    <source>
        <dbReference type="EMBL" id="REC76630.1"/>
    </source>
</evidence>
<name>A0ABX9IMI2_9FLAO</name>
<evidence type="ECO:0000256" key="1">
    <source>
        <dbReference type="SAM" id="SignalP"/>
    </source>
</evidence>
<gene>
    <name evidence="2" type="ORF">DRF57_07370</name>
</gene>
<keyword evidence="1" id="KW-0732">Signal</keyword>
<organism evidence="2 3">
    <name type="scientific">Chryseobacterium rhizosphaerae</name>
    <dbReference type="NCBI Taxonomy" id="395937"/>
    <lineage>
        <taxon>Bacteria</taxon>
        <taxon>Pseudomonadati</taxon>
        <taxon>Bacteroidota</taxon>
        <taxon>Flavobacteriia</taxon>
        <taxon>Flavobacteriales</taxon>
        <taxon>Weeksellaceae</taxon>
        <taxon>Chryseobacterium group</taxon>
        <taxon>Chryseobacterium</taxon>
    </lineage>
</organism>
<comment type="caution">
    <text evidence="2">The sequence shown here is derived from an EMBL/GenBank/DDBJ whole genome shotgun (WGS) entry which is preliminary data.</text>
</comment>
<protein>
    <submittedName>
        <fullName evidence="2">Uncharacterized protein</fullName>
    </submittedName>
</protein>